<dbReference type="KEGG" id="lja:130745347"/>
<accession>I3T8U9</accession>
<name>I3T8U9_LOTJA</name>
<protein>
    <recommendedName>
        <fullName evidence="2">AIG1-type G domain-containing protein</fullName>
    </recommendedName>
</protein>
<evidence type="ECO:0008006" key="2">
    <source>
        <dbReference type="Google" id="ProtNLM"/>
    </source>
</evidence>
<evidence type="ECO:0000313" key="1">
    <source>
        <dbReference type="EMBL" id="AFK48941.1"/>
    </source>
</evidence>
<sequence>MEALCEVLHSKQPLIVYFPDGLHKSVPKSIQSEFFQKVQEKFELLSGPIVLICGQNKAQSKGQLDEKLLVIFKKQLEEDRKIVISQ</sequence>
<dbReference type="AlphaFoldDB" id="I3T8U9"/>
<proteinExistence type="evidence at transcript level"/>
<dbReference type="GeneID" id="130745347"/>
<organism evidence="1">
    <name type="scientific">Lotus japonicus</name>
    <name type="common">Lotus corniculatus var. japonicus</name>
    <dbReference type="NCBI Taxonomy" id="34305"/>
    <lineage>
        <taxon>Eukaryota</taxon>
        <taxon>Viridiplantae</taxon>
        <taxon>Streptophyta</taxon>
        <taxon>Embryophyta</taxon>
        <taxon>Tracheophyta</taxon>
        <taxon>Spermatophyta</taxon>
        <taxon>Magnoliopsida</taxon>
        <taxon>eudicotyledons</taxon>
        <taxon>Gunneridae</taxon>
        <taxon>Pentapetalae</taxon>
        <taxon>rosids</taxon>
        <taxon>fabids</taxon>
        <taxon>Fabales</taxon>
        <taxon>Fabaceae</taxon>
        <taxon>Papilionoideae</taxon>
        <taxon>50 kb inversion clade</taxon>
        <taxon>NPAAA clade</taxon>
        <taxon>Hologalegina</taxon>
        <taxon>robinioid clade</taxon>
        <taxon>Loteae</taxon>
        <taxon>Lotus</taxon>
    </lineage>
</organism>
<dbReference type="RefSeq" id="XP_057453519.1">
    <property type="nucleotide sequence ID" value="XM_057597536.1"/>
</dbReference>
<dbReference type="OrthoDB" id="10254455at2759"/>
<reference evidence="1" key="1">
    <citation type="submission" date="2012-05" db="EMBL/GenBank/DDBJ databases">
        <authorList>
            <person name="Krishnakumar V."/>
            <person name="Cheung F."/>
            <person name="Xiao Y."/>
            <person name="Chan A."/>
            <person name="Moskal W.A."/>
            <person name="Town C.D."/>
        </authorList>
    </citation>
    <scope>NUCLEOTIDE SEQUENCE</scope>
</reference>
<dbReference type="EMBL" id="BT149147">
    <property type="protein sequence ID" value="AFK48941.1"/>
    <property type="molecule type" value="mRNA"/>
</dbReference>